<feature type="signal peptide" evidence="1">
    <location>
        <begin position="1"/>
        <end position="19"/>
    </location>
</feature>
<reference evidence="2 3" key="1">
    <citation type="submission" date="2019-09" db="EMBL/GenBank/DDBJ databases">
        <title>Prevotella A2879 sp. nov., isolated from an abscess of a patient.</title>
        <authorList>
            <person name="Buhl M."/>
            <person name="Oberhettinger P."/>
        </authorList>
    </citation>
    <scope>NUCLEOTIDE SEQUENCE [LARGE SCALE GENOMIC DNA]</scope>
    <source>
        <strain evidence="2 3">A2879</strain>
    </source>
</reference>
<sequence>MKKVLCTLLLGFLVLPVGAQEEVKNAKEPKEVQLNEVTVEAARVVTKVDGLLIIPSDTQRKASTNGYSLLSKLSLPHVRVDPVSHVVTALMNNGAVQLRLNGVVIDKEEMLSLDPKLVKNIDFIDNPGVRYGENIAYVIDIKTKRNTGGYVVGVDLTHTLTAWNTDNTIYTKLNHKNSELSFSYNFSYRDFRKGRTSETADYLLNNGSHYLVTRKQTAGRDRALGNRLQMKYSLADSASYVFQATLSTFGMNTPSCFSDYQLMDGTLTQAYQDVNRSSSFTPVIDLYFFHKLGNHQSVTTNVVGTAIYTDKYVRQGEGTPYTYNVDGDTWSVQSEAIYENKLKPFTLSAGLQHMQKYTRNHYTGDVDALNKMHLGELYLFSELKGKWQKLSYSLGVGVANKTYSQASYNYNYWTFRPKVTLKYMLLKGLNVGYAFQTYRRVSPYAMVSDMRIRNNSREWTVGNPALKPSRVIQHTMSLDYYGDRVSNSMYMEYRRNLHCNMARYERTASDEFLYSQQNMGRISLFHVQDNLKYELIPEHLSVTLTGGINRFFNVCSLYRHYLTSYTYGGSVQAYLGKWTLQGYADNGWRFLEGERLGHNGAFSYLAISYSWGNCSLSLDVQHVFQQHPRMYKSQLLNAYLHKSEIERNRDLGNMIGLNFTWRLSKGKAYKQIEKRIERQEDKQTGIM</sequence>
<feature type="chain" id="PRO_5028854567" description="Outer membrane protein beta-barrel domain-containing protein" evidence="1">
    <location>
        <begin position="20"/>
        <end position="687"/>
    </location>
</feature>
<keyword evidence="3" id="KW-1185">Reference proteome</keyword>
<evidence type="ECO:0000313" key="2">
    <source>
        <dbReference type="EMBL" id="MUL28056.1"/>
    </source>
</evidence>
<comment type="caution">
    <text evidence="2">The sequence shown here is derived from an EMBL/GenBank/DDBJ whole genome shotgun (WGS) entry which is preliminary data.</text>
</comment>
<organism evidence="2 3">
    <name type="scientific">Prevotella vespertina</name>
    <dbReference type="NCBI Taxonomy" id="2608404"/>
    <lineage>
        <taxon>Bacteria</taxon>
        <taxon>Pseudomonadati</taxon>
        <taxon>Bacteroidota</taxon>
        <taxon>Bacteroidia</taxon>
        <taxon>Bacteroidales</taxon>
        <taxon>Prevotellaceae</taxon>
        <taxon>Prevotella</taxon>
    </lineage>
</organism>
<dbReference type="AlphaFoldDB" id="A0A7C9LE19"/>
<evidence type="ECO:0008006" key="4">
    <source>
        <dbReference type="Google" id="ProtNLM"/>
    </source>
</evidence>
<name>A0A7C9LE19_9BACT</name>
<dbReference type="RefSeq" id="WP_155716040.1">
    <property type="nucleotide sequence ID" value="NZ_VVIQ01000006.1"/>
</dbReference>
<gene>
    <name evidence="2" type="ORF">F0475_07030</name>
</gene>
<evidence type="ECO:0000256" key="1">
    <source>
        <dbReference type="SAM" id="SignalP"/>
    </source>
</evidence>
<proteinExistence type="predicted"/>
<dbReference type="EMBL" id="VVIQ01000006">
    <property type="protein sequence ID" value="MUL28056.1"/>
    <property type="molecule type" value="Genomic_DNA"/>
</dbReference>
<keyword evidence="1" id="KW-0732">Signal</keyword>
<dbReference type="SUPFAM" id="SSF56935">
    <property type="entry name" value="Porins"/>
    <property type="match status" value="1"/>
</dbReference>
<evidence type="ECO:0000313" key="3">
    <source>
        <dbReference type="Proteomes" id="UP000482295"/>
    </source>
</evidence>
<accession>A0A7C9LE19</accession>
<dbReference type="Proteomes" id="UP000482295">
    <property type="component" value="Unassembled WGS sequence"/>
</dbReference>
<protein>
    <recommendedName>
        <fullName evidence="4">Outer membrane protein beta-barrel domain-containing protein</fullName>
    </recommendedName>
</protein>